<name>A0A3B0SKA0_9ZZZZ</name>
<gene>
    <name evidence="1" type="ORF">MNBD_ALPHA05-2380</name>
</gene>
<accession>A0A3B0SKA0</accession>
<evidence type="ECO:0000313" key="1">
    <source>
        <dbReference type="EMBL" id="VAW01179.1"/>
    </source>
</evidence>
<protein>
    <submittedName>
        <fullName evidence="1">Uncharacterized protein</fullName>
    </submittedName>
</protein>
<feature type="non-terminal residue" evidence="1">
    <location>
        <position position="1"/>
    </location>
</feature>
<dbReference type="EMBL" id="UOEH01000330">
    <property type="protein sequence ID" value="VAW01179.1"/>
    <property type="molecule type" value="Genomic_DNA"/>
</dbReference>
<dbReference type="AlphaFoldDB" id="A0A3B0SKA0"/>
<organism evidence="1">
    <name type="scientific">hydrothermal vent metagenome</name>
    <dbReference type="NCBI Taxonomy" id="652676"/>
    <lineage>
        <taxon>unclassified sequences</taxon>
        <taxon>metagenomes</taxon>
        <taxon>ecological metagenomes</taxon>
    </lineage>
</organism>
<sequence length="35" mass="3821">RAKGKALFFHMAGMRQRLQAILSGGSHIELVVLIA</sequence>
<reference evidence="1" key="1">
    <citation type="submission" date="2018-06" db="EMBL/GenBank/DDBJ databases">
        <authorList>
            <person name="Zhirakovskaya E."/>
        </authorList>
    </citation>
    <scope>NUCLEOTIDE SEQUENCE</scope>
</reference>
<proteinExistence type="predicted"/>